<dbReference type="Gene3D" id="2.60.40.420">
    <property type="entry name" value="Cupredoxins - blue copper proteins"/>
    <property type="match status" value="1"/>
</dbReference>
<evidence type="ECO:0000313" key="6">
    <source>
        <dbReference type="Proteomes" id="UP001218638"/>
    </source>
</evidence>
<reference evidence="5" key="1">
    <citation type="submission" date="2023-03" db="EMBL/GenBank/DDBJ databases">
        <title>Lomoglobus Profundus gen. nov., sp. nov., a novel member of the phylum Verrucomicrobia, isolated from deep-marine sediment of South China Sea.</title>
        <authorList>
            <person name="Ahmad T."/>
            <person name="Ishaq S.E."/>
            <person name="Wang F."/>
        </authorList>
    </citation>
    <scope>NUCLEOTIDE SEQUENCE</scope>
    <source>
        <strain evidence="5">LMO-M01</strain>
    </source>
</reference>
<dbReference type="InterPro" id="IPR011042">
    <property type="entry name" value="6-blade_b-propeller_TolB-like"/>
</dbReference>
<dbReference type="PANTHER" id="PTHR33546">
    <property type="entry name" value="LARGE, MULTIFUNCTIONAL SECRETED PROTEIN-RELATED"/>
    <property type="match status" value="1"/>
</dbReference>
<dbReference type="SUPFAM" id="SSF63829">
    <property type="entry name" value="Calcium-dependent phosphotriesterase"/>
    <property type="match status" value="1"/>
</dbReference>
<dbReference type="SUPFAM" id="SSF49503">
    <property type="entry name" value="Cupredoxins"/>
    <property type="match status" value="1"/>
</dbReference>
<dbReference type="CDD" id="cd04233">
    <property type="entry name" value="Auracyanin"/>
    <property type="match status" value="1"/>
</dbReference>
<feature type="region of interest" description="Disordered" evidence="3">
    <location>
        <begin position="817"/>
        <end position="854"/>
    </location>
</feature>
<dbReference type="PANTHER" id="PTHR33546:SF1">
    <property type="entry name" value="LARGE, MULTIFUNCTIONAL SECRETED PROTEIN"/>
    <property type="match status" value="1"/>
</dbReference>
<evidence type="ECO:0000313" key="5">
    <source>
        <dbReference type="EMBL" id="WED63013.1"/>
    </source>
</evidence>
<organism evidence="5 6">
    <name type="scientific">Synoicihabitans lomoniglobus</name>
    <dbReference type="NCBI Taxonomy" id="2909285"/>
    <lineage>
        <taxon>Bacteria</taxon>
        <taxon>Pseudomonadati</taxon>
        <taxon>Verrucomicrobiota</taxon>
        <taxon>Opitutia</taxon>
        <taxon>Opitutales</taxon>
        <taxon>Opitutaceae</taxon>
        <taxon>Synoicihabitans</taxon>
    </lineage>
</organism>
<dbReference type="RefSeq" id="WP_330931687.1">
    <property type="nucleotide sequence ID" value="NZ_CP119075.1"/>
</dbReference>
<protein>
    <submittedName>
        <fullName evidence="5">Plastocyanin/azurin family copper-binding protein</fullName>
    </submittedName>
</protein>
<dbReference type="InterPro" id="IPR008972">
    <property type="entry name" value="Cupredoxin"/>
</dbReference>
<evidence type="ECO:0000256" key="3">
    <source>
        <dbReference type="SAM" id="MobiDB-lite"/>
    </source>
</evidence>
<gene>
    <name evidence="5" type="ORF">PXH66_11780</name>
</gene>
<dbReference type="Gene3D" id="2.120.10.30">
    <property type="entry name" value="TolB, C-terminal domain"/>
    <property type="match status" value="1"/>
</dbReference>
<keyword evidence="1" id="KW-0479">Metal-binding</keyword>
<dbReference type="GO" id="GO:0005507">
    <property type="term" value="F:copper ion binding"/>
    <property type="evidence" value="ECO:0007669"/>
    <property type="project" value="InterPro"/>
</dbReference>
<keyword evidence="2" id="KW-0186">Copper</keyword>
<evidence type="ECO:0000259" key="4">
    <source>
        <dbReference type="Pfam" id="PF00127"/>
    </source>
</evidence>
<dbReference type="Proteomes" id="UP001218638">
    <property type="component" value="Chromosome"/>
</dbReference>
<evidence type="ECO:0000256" key="1">
    <source>
        <dbReference type="ARBA" id="ARBA00022723"/>
    </source>
</evidence>
<dbReference type="KEGG" id="slom:PXH66_11780"/>
<feature type="compositionally biased region" description="Gly residues" evidence="3">
    <location>
        <begin position="841"/>
        <end position="854"/>
    </location>
</feature>
<dbReference type="InterPro" id="IPR000923">
    <property type="entry name" value="BlueCu_1"/>
</dbReference>
<dbReference type="AlphaFoldDB" id="A0AAE9ZXI3"/>
<feature type="domain" description="Blue (type 1) copper" evidence="4">
    <location>
        <begin position="31"/>
        <end position="139"/>
    </location>
</feature>
<dbReference type="GO" id="GO:0009055">
    <property type="term" value="F:electron transfer activity"/>
    <property type="evidence" value="ECO:0007669"/>
    <property type="project" value="InterPro"/>
</dbReference>
<accession>A0AAE9ZXI3</accession>
<proteinExistence type="predicted"/>
<name>A0AAE9ZXI3_9BACT</name>
<dbReference type="Pfam" id="PF00127">
    <property type="entry name" value="Copper-bind"/>
    <property type="match status" value="1"/>
</dbReference>
<keyword evidence="6" id="KW-1185">Reference proteome</keyword>
<dbReference type="EMBL" id="CP119075">
    <property type="protein sequence ID" value="WED63013.1"/>
    <property type="molecule type" value="Genomic_DNA"/>
</dbReference>
<evidence type="ECO:0000256" key="2">
    <source>
        <dbReference type="ARBA" id="ARBA00023008"/>
    </source>
</evidence>
<sequence>MRPLPRLLILATIVVLGIRAEPIRIGTMPGLRYDISEFSVRPGETVEIVFSNDDDMEHNMVFTRPGARLDVVNAAMTMGAGGAENHYVPDSPQVLWHTAVVPSGESTTLTFQAPETVGEFPYVCTYPGHGFIMFGTMHVTYTPAPPVPTNPEMPLPEPEEHAVAAHDHEAPVFDDVVRVVRAFMPDAGPASIAVGLRDGYSYCWDAGAVRFRYAWHGGFGEAVYRQPMQLQGEVFYREEAGYPLRVGSDPAVAPTTVAFHGYTLDAEGRPTFHYEVDGVRVSEFVEVVGGALVRRFTTAGAETVWFAIPEQDAARFSATGERTDAFFKFSGKAAAAFSVEVRTGLPVSISDYYRIESLRLPEGEFSADAVAFMPDGRLMIAASLSRLYTYDFATETWTLFADGMHTPLGLLPESDTAVLMMQRPELTRVLDRDGDGQADGFETVSDDFGVSGNYAEFAFGPVRDHEGNLFYSLGTGSHYGSPLTNEVRGLYSEFGAWGRMNAPVPYRGWVMKVGANGETTPFAVGFREPNGLGIDPAGRLFVIDNQGDWVGASQIYHVRDGGFYGHVPPLSWHPDFAGKQPLDTPVAELDRRRGRPAVTFPYGDMSNSPTEPRWDATGGAFGPFTGQMFIGEMNHRRLMRVMMEEVDGEMQGAVTPFWEDTGLNLGNNRLTFAEDGSLWIGQTKHEAWVGESGLQRISWRGVVPMEVETMSLTETGFDLRFTRPIERSAASNPANYVLRTYFYNYHELYGSEKFDGRDVAVTAAVVSADGRTVSLTLAEVEPWRIYDFKLNNLHSADGHDLLNRWIVYTLNRLRGGHTPPPPAPIEVETRERRVPTVPEGGVRGVGGPQGFESP</sequence>